<dbReference type="OrthoDB" id="398931at2"/>
<accession>A0A291IRI0</accession>
<name>A0A291IRI0_9MOLU</name>
<dbReference type="EMBL" id="CP023668">
    <property type="protein sequence ID" value="ATG97383.1"/>
    <property type="molecule type" value="Genomic_DNA"/>
</dbReference>
<dbReference type="RefSeq" id="WP_096862671.1">
    <property type="nucleotide sequence ID" value="NZ_CP023668.1"/>
</dbReference>
<sequence length="94" mass="11191">MSYYQRNSFHFTDHGLQRCRERLNLQGKDEWEVRDEVNRLMKESVHSFETKKDLYVSVGKSRTKYFVINKAGQCIITVTNVSAEKQLSLMKHNY</sequence>
<organism evidence="1 2">
    <name type="scientific">Mesoplasma lactucae ATCC 49193</name>
    <dbReference type="NCBI Taxonomy" id="81460"/>
    <lineage>
        <taxon>Bacteria</taxon>
        <taxon>Bacillati</taxon>
        <taxon>Mycoplasmatota</taxon>
        <taxon>Mollicutes</taxon>
        <taxon>Entomoplasmatales</taxon>
        <taxon>Entomoplasmataceae</taxon>
        <taxon>Mesoplasma</taxon>
    </lineage>
</organism>
<keyword evidence="2" id="KW-1185">Reference proteome</keyword>
<proteinExistence type="predicted"/>
<dbReference type="Proteomes" id="UP000232227">
    <property type="component" value="Chromosome"/>
</dbReference>
<gene>
    <name evidence="1" type="ORF">CP520_01245</name>
</gene>
<dbReference type="AlphaFoldDB" id="A0A291IRI0"/>
<evidence type="ECO:0000313" key="2">
    <source>
        <dbReference type="Proteomes" id="UP000232227"/>
    </source>
</evidence>
<dbReference type="KEGG" id="mlac:CP520_01245"/>
<reference evidence="1 2" key="1">
    <citation type="submission" date="2017-09" db="EMBL/GenBank/DDBJ databases">
        <title>SPAdes assembly of the Mesoplasma lactucae genome.</title>
        <authorList>
            <person name="Knight T.F."/>
            <person name="Rubinstein R."/>
            <person name="Citino T."/>
        </authorList>
    </citation>
    <scope>NUCLEOTIDE SEQUENCE [LARGE SCALE GENOMIC DNA]</scope>
    <source>
        <strain evidence="1 2">831-C4</strain>
    </source>
</reference>
<evidence type="ECO:0000313" key="1">
    <source>
        <dbReference type="EMBL" id="ATG97383.1"/>
    </source>
</evidence>
<protein>
    <submittedName>
        <fullName evidence="1">Uncharacterized protein</fullName>
    </submittedName>
</protein>